<dbReference type="AlphaFoldDB" id="A0A2U9BAW8"/>
<dbReference type="InterPro" id="IPR000837">
    <property type="entry name" value="AP-1"/>
</dbReference>
<dbReference type="Gene3D" id="1.20.5.170">
    <property type="match status" value="1"/>
</dbReference>
<feature type="domain" description="BZIP" evidence="2">
    <location>
        <begin position="1"/>
        <end position="62"/>
    </location>
</feature>
<dbReference type="SMART" id="SM00338">
    <property type="entry name" value="BRLZ"/>
    <property type="match status" value="1"/>
</dbReference>
<organism evidence="3 4">
    <name type="scientific">Scophthalmus maximus</name>
    <name type="common">Turbot</name>
    <name type="synonym">Psetta maxima</name>
    <dbReference type="NCBI Taxonomy" id="52904"/>
    <lineage>
        <taxon>Eukaryota</taxon>
        <taxon>Metazoa</taxon>
        <taxon>Chordata</taxon>
        <taxon>Craniata</taxon>
        <taxon>Vertebrata</taxon>
        <taxon>Euteleostomi</taxon>
        <taxon>Actinopterygii</taxon>
        <taxon>Neopterygii</taxon>
        <taxon>Teleostei</taxon>
        <taxon>Neoteleostei</taxon>
        <taxon>Acanthomorphata</taxon>
        <taxon>Carangaria</taxon>
        <taxon>Pleuronectiformes</taxon>
        <taxon>Pleuronectoidei</taxon>
        <taxon>Scophthalmidae</taxon>
        <taxon>Scophthalmus</taxon>
    </lineage>
</organism>
<dbReference type="InterPro" id="IPR046347">
    <property type="entry name" value="bZIP_sf"/>
</dbReference>
<dbReference type="EMBL" id="CP026246">
    <property type="protein sequence ID" value="AWP00892.1"/>
    <property type="molecule type" value="Genomic_DNA"/>
</dbReference>
<name>A0A2U9BAW8_SCOMX</name>
<sequence>MRTTRRAKNRDAARKTRHKQTERADELHEELQQLEWSNSALQKEIAALKKDLHRYTKALAHHEPHCRLRGSASRSRSTNLLSFSTSVDFDTSCSPPSVAPQASSSILASPPSVSPSVTSGLDLSPSASAPTAPTLSSSSGSPAELVIASSSSPLPYSVPAPHPLFGKEPPITTRPTNVTPVCMSLLSTSITSSTFTTADQPQSGQDLIDETSFVPANAHFSTRNPRTLALFLTKQTFLTSSSMVPPYSHLAAGNRGLLPHGCPVNVPELHPGQDSGKSNNSNPLCTHLPATPQDPALQSLTVSPQANLELSPTFALKPGGRQEVTSNCGSLLSLLTVPSPLNVSQTASSSGGFICHPLPSVPLWDDPPMDPSLSELLEGNDWILSGTSNQ</sequence>
<feature type="compositionally biased region" description="Polar residues" evidence="1">
    <location>
        <begin position="275"/>
        <end position="284"/>
    </location>
</feature>
<evidence type="ECO:0000259" key="2">
    <source>
        <dbReference type="PROSITE" id="PS50217"/>
    </source>
</evidence>
<dbReference type="STRING" id="52904.ENSSMAP00000028835"/>
<dbReference type="SUPFAM" id="SSF57959">
    <property type="entry name" value="Leucine zipper domain"/>
    <property type="match status" value="1"/>
</dbReference>
<dbReference type="GO" id="GO:0005634">
    <property type="term" value="C:nucleus"/>
    <property type="evidence" value="ECO:0007669"/>
    <property type="project" value="TreeGrafter"/>
</dbReference>
<dbReference type="GO" id="GO:0000978">
    <property type="term" value="F:RNA polymerase II cis-regulatory region sequence-specific DNA binding"/>
    <property type="evidence" value="ECO:0007669"/>
    <property type="project" value="TreeGrafter"/>
</dbReference>
<accession>A0A2U9BAW8</accession>
<dbReference type="PRINTS" id="PR00042">
    <property type="entry name" value="LEUZIPPRFOS"/>
</dbReference>
<evidence type="ECO:0000313" key="3">
    <source>
        <dbReference type="EMBL" id="AWP00892.1"/>
    </source>
</evidence>
<dbReference type="InterPro" id="IPR004827">
    <property type="entry name" value="bZIP"/>
</dbReference>
<keyword evidence="4" id="KW-1185">Reference proteome</keyword>
<dbReference type="PROSITE" id="PS00036">
    <property type="entry name" value="BZIP_BASIC"/>
    <property type="match status" value="1"/>
</dbReference>
<dbReference type="PROSITE" id="PS50217">
    <property type="entry name" value="BZIP"/>
    <property type="match status" value="1"/>
</dbReference>
<feature type="region of interest" description="Disordered" evidence="1">
    <location>
        <begin position="1"/>
        <end position="26"/>
    </location>
</feature>
<dbReference type="Pfam" id="PF07716">
    <property type="entry name" value="bZIP_2"/>
    <property type="match status" value="1"/>
</dbReference>
<dbReference type="PANTHER" id="PTHR23351">
    <property type="entry name" value="FOS TRANSCRIPTION FACTOR-RELATED"/>
    <property type="match status" value="1"/>
</dbReference>
<feature type="region of interest" description="Disordered" evidence="1">
    <location>
        <begin position="92"/>
        <end position="142"/>
    </location>
</feature>
<proteinExistence type="predicted"/>
<evidence type="ECO:0000313" key="4">
    <source>
        <dbReference type="Proteomes" id="UP000246464"/>
    </source>
</evidence>
<evidence type="ECO:0000256" key="1">
    <source>
        <dbReference type="SAM" id="MobiDB-lite"/>
    </source>
</evidence>
<reference evidence="3 4" key="1">
    <citation type="submission" date="2017-12" db="EMBL/GenBank/DDBJ databases">
        <title>Integrating genomic resources of turbot (Scophthalmus maximus) in depth evaluation of genetic and physical mapping variation across individuals.</title>
        <authorList>
            <person name="Martinez P."/>
        </authorList>
    </citation>
    <scope>NUCLEOTIDE SEQUENCE [LARGE SCALE GENOMIC DNA]</scope>
</reference>
<gene>
    <name evidence="3" type="ORF">SMAX5B_012890</name>
</gene>
<feature type="region of interest" description="Disordered" evidence="1">
    <location>
        <begin position="269"/>
        <end position="292"/>
    </location>
</feature>
<dbReference type="GO" id="GO:0000981">
    <property type="term" value="F:DNA-binding transcription factor activity, RNA polymerase II-specific"/>
    <property type="evidence" value="ECO:0007669"/>
    <property type="project" value="TreeGrafter"/>
</dbReference>
<protein>
    <recommendedName>
        <fullName evidence="2">BZIP domain-containing protein</fullName>
    </recommendedName>
</protein>
<dbReference type="Proteomes" id="UP000246464">
    <property type="component" value="Chromosome 4"/>
</dbReference>
<feature type="compositionally biased region" description="Basic and acidic residues" evidence="1">
    <location>
        <begin position="9"/>
        <end position="26"/>
    </location>
</feature>
<dbReference type="PANTHER" id="PTHR23351:SF51">
    <property type="entry name" value="BASIC LEUCINE ZIPPER TRANSCRIPTIONAL FACTOR ATF-LIKE"/>
    <property type="match status" value="1"/>
</dbReference>